<dbReference type="Proteomes" id="UP001231189">
    <property type="component" value="Unassembled WGS sequence"/>
</dbReference>
<sequence>MPPKISRARHRCSLTQLPPRSWVKLNTDASFIGLGKPSAAGAIARDHSGKVLMAACSPLPNCEDAEEAEIEAALMGIKMLAGQGHQHVTIELDCAAVAKALQSPVNRSKQWALYDEAKTLLMMFEDHKVVHVNRESNMVADALAKIGRSAAKLETAGGHGSVATDNARLGAAPPATPEGATAKADTSELHHHQVGSRTFGPSRRAGRGNPPPQAPCRLCPVTPDSGGSLGRGSDARVAMGGDGSKRRTTLLANLRSTQAT</sequence>
<gene>
    <name evidence="3" type="ORF">QYE76_029748</name>
</gene>
<feature type="region of interest" description="Disordered" evidence="1">
    <location>
        <begin position="157"/>
        <end position="260"/>
    </location>
</feature>
<dbReference type="Pfam" id="PF13456">
    <property type="entry name" value="RVT_3"/>
    <property type="match status" value="1"/>
</dbReference>
<evidence type="ECO:0000256" key="1">
    <source>
        <dbReference type="SAM" id="MobiDB-lite"/>
    </source>
</evidence>
<dbReference type="GO" id="GO:0003676">
    <property type="term" value="F:nucleic acid binding"/>
    <property type="evidence" value="ECO:0007669"/>
    <property type="project" value="InterPro"/>
</dbReference>
<dbReference type="EMBL" id="JAUUTY010000007">
    <property type="protein sequence ID" value="KAK1606075.1"/>
    <property type="molecule type" value="Genomic_DNA"/>
</dbReference>
<protein>
    <recommendedName>
        <fullName evidence="2">RNase H type-1 domain-containing protein</fullName>
    </recommendedName>
</protein>
<dbReference type="AlphaFoldDB" id="A0AAD8QND6"/>
<evidence type="ECO:0000313" key="3">
    <source>
        <dbReference type="EMBL" id="KAK1606075.1"/>
    </source>
</evidence>
<feature type="compositionally biased region" description="Low complexity" evidence="1">
    <location>
        <begin position="170"/>
        <end position="184"/>
    </location>
</feature>
<dbReference type="CDD" id="cd06222">
    <property type="entry name" value="RNase_H_like"/>
    <property type="match status" value="1"/>
</dbReference>
<dbReference type="PROSITE" id="PS50879">
    <property type="entry name" value="RNASE_H_1"/>
    <property type="match status" value="1"/>
</dbReference>
<comment type="caution">
    <text evidence="3">The sequence shown here is derived from an EMBL/GenBank/DDBJ whole genome shotgun (WGS) entry which is preliminary data.</text>
</comment>
<organism evidence="3 4">
    <name type="scientific">Lolium multiflorum</name>
    <name type="common">Italian ryegrass</name>
    <name type="synonym">Lolium perenne subsp. multiflorum</name>
    <dbReference type="NCBI Taxonomy" id="4521"/>
    <lineage>
        <taxon>Eukaryota</taxon>
        <taxon>Viridiplantae</taxon>
        <taxon>Streptophyta</taxon>
        <taxon>Embryophyta</taxon>
        <taxon>Tracheophyta</taxon>
        <taxon>Spermatophyta</taxon>
        <taxon>Magnoliopsida</taxon>
        <taxon>Liliopsida</taxon>
        <taxon>Poales</taxon>
        <taxon>Poaceae</taxon>
        <taxon>BOP clade</taxon>
        <taxon>Pooideae</taxon>
        <taxon>Poodae</taxon>
        <taxon>Poeae</taxon>
        <taxon>Poeae Chloroplast Group 2 (Poeae type)</taxon>
        <taxon>Loliodinae</taxon>
        <taxon>Loliinae</taxon>
        <taxon>Lolium</taxon>
    </lineage>
</organism>
<dbReference type="InterPro" id="IPR044730">
    <property type="entry name" value="RNase_H-like_dom_plant"/>
</dbReference>
<dbReference type="GO" id="GO:0004523">
    <property type="term" value="F:RNA-DNA hybrid ribonuclease activity"/>
    <property type="evidence" value="ECO:0007669"/>
    <property type="project" value="InterPro"/>
</dbReference>
<evidence type="ECO:0000313" key="4">
    <source>
        <dbReference type="Proteomes" id="UP001231189"/>
    </source>
</evidence>
<dbReference type="PANTHER" id="PTHR47723">
    <property type="entry name" value="OS05G0353850 PROTEIN"/>
    <property type="match status" value="1"/>
</dbReference>
<dbReference type="InterPro" id="IPR012337">
    <property type="entry name" value="RNaseH-like_sf"/>
</dbReference>
<dbReference type="PANTHER" id="PTHR47723:SF24">
    <property type="entry name" value="RNASE H TYPE-1 DOMAIN-CONTAINING PROTEIN"/>
    <property type="match status" value="1"/>
</dbReference>
<feature type="compositionally biased region" description="Polar residues" evidence="1">
    <location>
        <begin position="250"/>
        <end position="260"/>
    </location>
</feature>
<dbReference type="InterPro" id="IPR053151">
    <property type="entry name" value="RNase_H-like"/>
</dbReference>
<feature type="domain" description="RNase H type-1" evidence="2">
    <location>
        <begin position="19"/>
        <end position="149"/>
    </location>
</feature>
<evidence type="ECO:0000259" key="2">
    <source>
        <dbReference type="PROSITE" id="PS50879"/>
    </source>
</evidence>
<accession>A0AAD8QND6</accession>
<proteinExistence type="predicted"/>
<dbReference type="Gene3D" id="3.30.420.10">
    <property type="entry name" value="Ribonuclease H-like superfamily/Ribonuclease H"/>
    <property type="match status" value="1"/>
</dbReference>
<reference evidence="3" key="1">
    <citation type="submission" date="2023-07" db="EMBL/GenBank/DDBJ databases">
        <title>A chromosome-level genome assembly of Lolium multiflorum.</title>
        <authorList>
            <person name="Chen Y."/>
            <person name="Copetti D."/>
            <person name="Kolliker R."/>
            <person name="Studer B."/>
        </authorList>
    </citation>
    <scope>NUCLEOTIDE SEQUENCE</scope>
    <source>
        <strain evidence="3">02402/16</strain>
        <tissue evidence="3">Leaf</tissue>
    </source>
</reference>
<dbReference type="InterPro" id="IPR002156">
    <property type="entry name" value="RNaseH_domain"/>
</dbReference>
<keyword evidence="4" id="KW-1185">Reference proteome</keyword>
<dbReference type="SUPFAM" id="SSF53098">
    <property type="entry name" value="Ribonuclease H-like"/>
    <property type="match status" value="1"/>
</dbReference>
<name>A0AAD8QND6_LOLMU</name>
<dbReference type="InterPro" id="IPR036397">
    <property type="entry name" value="RNaseH_sf"/>
</dbReference>